<accession>A0ABX5IZW3</accession>
<evidence type="ECO:0000313" key="1">
    <source>
        <dbReference type="EMBL" id="PTL96137.1"/>
    </source>
</evidence>
<gene>
    <name evidence="1" type="ORF">C6W88_01670</name>
</gene>
<dbReference type="EMBL" id="PXNS01000001">
    <property type="protein sequence ID" value="PTL96137.1"/>
    <property type="molecule type" value="Genomic_DNA"/>
</dbReference>
<keyword evidence="2" id="KW-1185">Reference proteome</keyword>
<reference evidence="1 2" key="1">
    <citation type="submission" date="2018-03" db="EMBL/GenBank/DDBJ databases">
        <authorList>
            <person name="Zhou J."/>
            <person name="Li X."/>
            <person name="Xue M."/>
            <person name="Yin J."/>
        </authorList>
    </citation>
    <scope>NUCLEOTIDE SEQUENCE [LARGE SCALE GENOMIC DNA]</scope>
    <source>
        <strain evidence="1 2">SYSU ZJ2214</strain>
    </source>
</reference>
<sequence length="84" mass="9057">MAGIASVPGIQCEAETKFGNILIDVVIDRHVDISPGRGAGLGEHDTNQSLARYRYLISIALGESCGIDDVFFESMGVSRDSERE</sequence>
<evidence type="ECO:0000313" key="2">
    <source>
        <dbReference type="Proteomes" id="UP000241895"/>
    </source>
</evidence>
<proteinExistence type="predicted"/>
<dbReference type="Proteomes" id="UP000241895">
    <property type="component" value="Unassembled WGS sequence"/>
</dbReference>
<protein>
    <submittedName>
        <fullName evidence="1">Uncharacterized protein</fullName>
    </submittedName>
</protein>
<comment type="caution">
    <text evidence="1">The sequence shown here is derived from an EMBL/GenBank/DDBJ whole genome shotgun (WGS) entry which is preliminary data.</text>
</comment>
<name>A0ABX5IZW3_9GAMM</name>
<organism evidence="1 2">
    <name type="scientific">Halomonas litopenaei</name>
    <dbReference type="NCBI Taxonomy" id="2109328"/>
    <lineage>
        <taxon>Bacteria</taxon>
        <taxon>Pseudomonadati</taxon>
        <taxon>Pseudomonadota</taxon>
        <taxon>Gammaproteobacteria</taxon>
        <taxon>Oceanospirillales</taxon>
        <taxon>Halomonadaceae</taxon>
        <taxon>Halomonas</taxon>
    </lineage>
</organism>